<evidence type="ECO:0000259" key="5">
    <source>
        <dbReference type="PROSITE" id="PS51910"/>
    </source>
</evidence>
<organism evidence="6 7">
    <name type="scientific">Candidatus Thiodubiliella endoseptemdiera</name>
    <dbReference type="NCBI Taxonomy" id="2738886"/>
    <lineage>
        <taxon>Bacteria</taxon>
        <taxon>Pseudomonadati</taxon>
        <taxon>Pseudomonadota</taxon>
        <taxon>Gammaproteobacteria</taxon>
        <taxon>Candidatus Pseudothioglobaceae</taxon>
        <taxon>Candidatus Thiodubiliella</taxon>
    </lineage>
</organism>
<evidence type="ECO:0000256" key="2">
    <source>
        <dbReference type="ARBA" id="ARBA00022801"/>
    </source>
</evidence>
<evidence type="ECO:0000313" key="7">
    <source>
        <dbReference type="Proteomes" id="UP000568751"/>
    </source>
</evidence>
<proteinExistence type="inferred from homology"/>
<keyword evidence="3" id="KW-0326">Glycosidase</keyword>
<dbReference type="InterPro" id="IPR001579">
    <property type="entry name" value="Glyco_hydro_18_chit_AS"/>
</dbReference>
<reference evidence="6 7" key="1">
    <citation type="submission" date="2020-05" db="EMBL/GenBank/DDBJ databases">
        <title>Horizontal transmission and recombination maintain forever young bacterial symbiont genomes.</title>
        <authorList>
            <person name="Russell S.L."/>
            <person name="Pepper-Tunick E."/>
            <person name="Svedberg J."/>
            <person name="Byrne A."/>
            <person name="Ruelas Castillo J."/>
            <person name="Vollmers C."/>
            <person name="Beinart R.A."/>
            <person name="Corbett-Detig R."/>
        </authorList>
    </citation>
    <scope>NUCLEOTIDE SEQUENCE [LARGE SCALE GENOMIC DNA]</scope>
    <source>
        <strain evidence="6">455</strain>
    </source>
</reference>
<dbReference type="SUPFAM" id="SSF51445">
    <property type="entry name" value="(Trans)glycosidases"/>
    <property type="match status" value="1"/>
</dbReference>
<dbReference type="GO" id="GO:0005576">
    <property type="term" value="C:extracellular region"/>
    <property type="evidence" value="ECO:0007669"/>
    <property type="project" value="InterPro"/>
</dbReference>
<dbReference type="InterPro" id="IPR013540">
    <property type="entry name" value="ChitinaseA_N"/>
</dbReference>
<dbReference type="PANTHER" id="PTHR21113:SF4">
    <property type="entry name" value="CHITIN-BINDING TYPE-4 DOMAIN-CONTAINING PROTEIN"/>
    <property type="match status" value="1"/>
</dbReference>
<feature type="compositionally biased region" description="Gly residues" evidence="4">
    <location>
        <begin position="746"/>
        <end position="759"/>
    </location>
</feature>
<dbReference type="SMART" id="SM00495">
    <property type="entry name" value="ChtBD3"/>
    <property type="match status" value="2"/>
</dbReference>
<dbReference type="Pfam" id="PF08329">
    <property type="entry name" value="ChitinaseA_N"/>
    <property type="match status" value="1"/>
</dbReference>
<dbReference type="Gene3D" id="2.60.40.10">
    <property type="entry name" value="Immunoglobulins"/>
    <property type="match status" value="1"/>
</dbReference>
<name>A0A853F6E5_9GAMM</name>
<dbReference type="GO" id="GO:0006032">
    <property type="term" value="P:chitin catabolic process"/>
    <property type="evidence" value="ECO:0007669"/>
    <property type="project" value="InterPro"/>
</dbReference>
<feature type="region of interest" description="Disordered" evidence="4">
    <location>
        <begin position="1343"/>
        <end position="1363"/>
    </location>
</feature>
<keyword evidence="2" id="KW-0378">Hydrolase</keyword>
<dbReference type="InterPro" id="IPR001223">
    <property type="entry name" value="Glyco_hydro18_cat"/>
</dbReference>
<dbReference type="Proteomes" id="UP000568751">
    <property type="component" value="Unassembled WGS sequence"/>
</dbReference>
<gene>
    <name evidence="6" type="ORF">H0A76_09575</name>
</gene>
<dbReference type="InterPro" id="IPR017853">
    <property type="entry name" value="GH"/>
</dbReference>
<dbReference type="PROSITE" id="PS51257">
    <property type="entry name" value="PROKAR_LIPOPROTEIN"/>
    <property type="match status" value="1"/>
</dbReference>
<dbReference type="EMBL" id="JACCHT010000002">
    <property type="protein sequence ID" value="NYT28099.1"/>
    <property type="molecule type" value="Genomic_DNA"/>
</dbReference>
<dbReference type="GO" id="GO:0005975">
    <property type="term" value="P:carbohydrate metabolic process"/>
    <property type="evidence" value="ECO:0007669"/>
    <property type="project" value="InterPro"/>
</dbReference>
<dbReference type="GO" id="GO:0030246">
    <property type="term" value="F:carbohydrate binding"/>
    <property type="evidence" value="ECO:0007669"/>
    <property type="project" value="InterPro"/>
</dbReference>
<dbReference type="SUPFAM" id="SSF81296">
    <property type="entry name" value="E set domains"/>
    <property type="match status" value="1"/>
</dbReference>
<dbReference type="PROSITE" id="PS01095">
    <property type="entry name" value="GH18_1"/>
    <property type="match status" value="1"/>
</dbReference>
<comment type="similarity">
    <text evidence="1">Belongs to the glycosyl hydrolase 18 family. Chitinase class II subfamily.</text>
</comment>
<dbReference type="GO" id="GO:0004568">
    <property type="term" value="F:chitinase activity"/>
    <property type="evidence" value="ECO:0007669"/>
    <property type="project" value="InterPro"/>
</dbReference>
<dbReference type="InterPro" id="IPR013783">
    <property type="entry name" value="Ig-like_fold"/>
</dbReference>
<feature type="region of interest" description="Disordered" evidence="4">
    <location>
        <begin position="741"/>
        <end position="767"/>
    </location>
</feature>
<accession>A0A853F6E5</accession>
<dbReference type="InterPro" id="IPR014756">
    <property type="entry name" value="Ig_E-set"/>
</dbReference>
<dbReference type="Gene3D" id="1.10.530.10">
    <property type="match status" value="1"/>
</dbReference>
<evidence type="ECO:0000256" key="4">
    <source>
        <dbReference type="SAM" id="MobiDB-lite"/>
    </source>
</evidence>
<dbReference type="PANTHER" id="PTHR21113">
    <property type="entry name" value="AGAP001705-PA"/>
    <property type="match status" value="1"/>
</dbReference>
<dbReference type="PROSITE" id="PS51910">
    <property type="entry name" value="GH18_2"/>
    <property type="match status" value="1"/>
</dbReference>
<dbReference type="Gene3D" id="3.20.20.80">
    <property type="entry name" value="Glycosidases"/>
    <property type="match status" value="1"/>
</dbReference>
<feature type="domain" description="GH18" evidence="5">
    <location>
        <begin position="776"/>
        <end position="1106"/>
    </location>
</feature>
<sequence>MNKISLIITLMLTLSSCGGGGGDSTPGITGVAHTNYIQNGIVVLYGIKEDNSKERIGQTHTDDKGHYTFLAKDITYGYKSYIVEATEGKYIDEAKFRQAKAVGKTDEEAEAAAKTEIVDPIRSITYLTEGEIKEVAITAATDIVVEALEAKNDFSKTARDDTSKKVVTKLLGASAPTDLNLFDTMPVNLDDTQAVDNSEKNQMIYSSLMSGLSELQHDSKKSIKEVSTELYSSIDSNQDTAVLAQFRESFKTALKADADANKKTGIKSSEVTAVNVVKTNQYLPNVAYKAGDKVVKDGIEYTCRAWGQGGAWCASPAYAPGGLLSSSAWSTDGGTATVSIDPNQVNYWSNQKIYAAGDKIFYESKAYECQGWPYTAWCQTRAPGSNGWMDAWKEYQGTYTVTQNVIDKEKEKTDDDIQQDQNTQANLPLRRPLLELSQSDNKYTLMIHSAYDNSSNRAEGYRLYKDGKLEKQVVWMDTQAVTAAIEVGAKNSKAHRFFVKTYTSSSSATGIIESESSTVQLVEAIKTVTADTNQTQSLLTLNLTAFTGKVGQASSAKIFVNGGDGDGDIVVVSGDGSVAGVTSHVGYGQFNNFFFVNPVAVGSTSITVKKQASSDGTFKESNLITLPVTITAATTTGTNSNKKPGQPVISTISTSAAANEDFTLTWNMWWGENATTAKLYKDGVLIKTVNTTDFKTNKHAQMGGFGYVNATSENGSTHKFKVELCNGTVCTSSNERSVTFVAQNSGGTGGTGSTGGTGGTTNPPPIDNNFEFQTDHFAVGYYPTWSATWFSKASAANSKMVNIDPLYTHLVISFVKPDIAYTSNSFTGTGIQFNSEFSAVKEGIKQLKAKGVKVLLAVGGATYNNWTALANGTGGHRQAFVDLITDLDLDGLDVDYEINGSDHNNLEQYVKSIQALYSITQQTNTKLSIAGWSTGGDCTAATQSSDYNCQNKVSFWGGNAGRERQVFKMMKDQGLDPNIVFDYVSIMSYDGGFMRFDPVNAYKNYRDIYTGKLAVGFELPKEGWGGAELVSSNADAASCDVTGGKSSMLAGDSYQIFGSKKEYSVERIINNTILEENDANKGGIMLWSMYKSVGSPSACSKALDYDKFNISARKYLKGTRLTRDERLSNDINALHNQIQGFKTTSKFTTLQANAATLDGFTLDFSAIDSKITSANNAFSGVKDVALKTTLETHLQAINSAFNEQQSKYNDALLIKTELDRTKIVYENLKIKVSAGISAMQTNLDADIVTAQARVIFNDDTTTGVQAVIDIQKGLINTFKAKVVTEKTALEASLHAITEYSATNLQALEILEQAYIAKENSLKNELAALVSVAIVEINKVKPDDKKVTEGGTGTQPPSTGGGTTGTVSEVNILNLFTQKTEQNGTGFIITLTYTKDREINFRNAKIVISGSTRYNPDLSSTAMSWVNPTESYAYDATTEKMLTTMTFDTFNEKWVDTLFEGKGSTIILKAWPTGDIDLDNIKIVQITPGKSTVEYEDPAEAKTIRANPVSLVVKGWPSTLAMGSVTDNDFGLNQKFFESKVDSIFKYEGDGFGDRGDVIEPIVTTQTIRQAREIEALDGDNKTRVMPTLVVYTANGSGGGLAPNDIKTNYKTENSIDYDNNTVLADSNLVKHFRNTIRMVANMQANKDADHPVPATIVLDADLFGEWQKNKLNGTFQNEYCGGAADIDCATYKAIKIREAMLVAIEIEKDYAVKKYSDSAANVTKTESVGSLNVVYDLDAIKARITDVNIRNNIKGWVQSQNFMIKEFGPDVAFGWVINLWNPGSAHWVHKQYKGERDVWESASKGVAVFTKWIGAYDDNAYRPDFLTFDKYERDGFGAAGKPSYAFSSRAWDNYLMYVKQVTDFIDTPAMLWQIPGGHMATKTEDLTGASRLCSGNDTANCFRHLDTGTHGGHSASGGSYFMGDKKIGADIANIRDDVLNIGLSGVHYGNGVTNVESLLRQHDSGHDWGVSQLRHAAASNAFAILWGGGETTGSIPISTNKTGGYNWLKKKIVAYQDKGKIPLYHKKENSVTGGSNDLTSVAALNAKLTNQETITNVNTNIFLYNTGTQWIPSTVYNWEDFLAALKSMHNTGIAGNKYWLFDESDSDDKKQKYAKVAIAAFLAQSMKETIQYNACDENSWQFLKDSSVPSVAKSIARGDFIVDQPMDAACGQVGQNYANYGVDSAGVDNPYSCPRTPKMEVTANTNAKYYGAAAPIFAAPDSVLEDLGLLVDGKPGRWEDGGDCDDVARGPGFQEPTKEGWLREECRVYKGQKGGSLVWDGTSQRSLEGCGWWGRGVIQTTGRENFGKLNHYLGRSHVDKDLLGTYVDWAGGSIKVENPPENPLYADMDLCANPQLVCSSTKNKEVKWIAGLFFWINSVQAYNTDTGKYKDWDYQTELKKYVDSDFGKTNYHPVNNISFIDSVSGIVNRGCPDNECTTGTIDGKLERFNNFKKAIKALGIDI</sequence>
<dbReference type="InterPro" id="IPR003610">
    <property type="entry name" value="CBM5/12"/>
</dbReference>
<evidence type="ECO:0000256" key="3">
    <source>
        <dbReference type="ARBA" id="ARBA00023295"/>
    </source>
</evidence>
<comment type="caution">
    <text evidence="6">The sequence shown here is derived from an EMBL/GenBank/DDBJ whole genome shotgun (WGS) entry which is preliminary data.</text>
</comment>
<evidence type="ECO:0000256" key="1">
    <source>
        <dbReference type="ARBA" id="ARBA00009121"/>
    </source>
</evidence>
<evidence type="ECO:0000313" key="6">
    <source>
        <dbReference type="EMBL" id="NYT28099.1"/>
    </source>
</evidence>
<protein>
    <recommendedName>
        <fullName evidence="5">GH18 domain-containing protein</fullName>
    </recommendedName>
</protein>